<evidence type="ECO:0000313" key="3">
    <source>
        <dbReference type="Proteomes" id="UP000037530"/>
    </source>
</evidence>
<keyword evidence="1" id="KW-0812">Transmembrane</keyword>
<dbReference type="RefSeq" id="WP_053411084.1">
    <property type="nucleotide sequence ID" value="NZ_LHPI01000037.1"/>
</dbReference>
<dbReference type="EMBL" id="LHPI01000037">
    <property type="protein sequence ID" value="KOO05206.1"/>
    <property type="molecule type" value="Genomic_DNA"/>
</dbReference>
<dbReference type="Proteomes" id="UP000037530">
    <property type="component" value="Unassembled WGS sequence"/>
</dbReference>
<protein>
    <submittedName>
        <fullName evidence="2">Uncharacterized protein</fullName>
    </submittedName>
</protein>
<keyword evidence="1" id="KW-1133">Transmembrane helix</keyword>
<dbReference type="OrthoDB" id="9983667at2"/>
<dbReference type="PATRIC" id="fig|171383.3.peg.4411"/>
<feature type="transmembrane region" description="Helical" evidence="1">
    <location>
        <begin position="52"/>
        <end position="69"/>
    </location>
</feature>
<reference evidence="3" key="1">
    <citation type="submission" date="2015-08" db="EMBL/GenBank/DDBJ databases">
        <title>Vibrio galatheae sp. nov., a novel member of the Vibrionaceae family isolated from the Solomon Islands.</title>
        <authorList>
            <person name="Giubergia S."/>
            <person name="Machado H."/>
            <person name="Mateiu R.V."/>
            <person name="Gram L."/>
        </authorList>
    </citation>
    <scope>NUCLEOTIDE SEQUENCE [LARGE SCALE GENOMIC DNA]</scope>
    <source>
        <strain evidence="3">DSM 19134</strain>
    </source>
</reference>
<sequence length="156" mass="17608">MLVLPFHTQINGQKVFGFSVSAVSKAFLCLSGFLGFVCLSSAYHSMLYGYTMPNWAIPIFMMSVIPFGYRKHIGLNTEKTLLLIQSRVFGLKLGDKKQQVSAPFEEFNLVETGALDKQYYFVISNDHLNESVFYCKVNDKKKNEIATKISCLLGLK</sequence>
<name>A0A0M0HT05_9VIBR</name>
<evidence type="ECO:0000313" key="2">
    <source>
        <dbReference type="EMBL" id="KOO05206.1"/>
    </source>
</evidence>
<feature type="transmembrane region" description="Helical" evidence="1">
    <location>
        <begin position="26"/>
        <end position="46"/>
    </location>
</feature>
<comment type="caution">
    <text evidence="2">The sequence shown here is derived from an EMBL/GenBank/DDBJ whole genome shotgun (WGS) entry which is preliminary data.</text>
</comment>
<organism evidence="2 3">
    <name type="scientific">Vibrio hepatarius</name>
    <dbReference type="NCBI Taxonomy" id="171383"/>
    <lineage>
        <taxon>Bacteria</taxon>
        <taxon>Pseudomonadati</taxon>
        <taxon>Pseudomonadota</taxon>
        <taxon>Gammaproteobacteria</taxon>
        <taxon>Vibrionales</taxon>
        <taxon>Vibrionaceae</taxon>
        <taxon>Vibrio</taxon>
        <taxon>Vibrio oreintalis group</taxon>
    </lineage>
</organism>
<dbReference type="AlphaFoldDB" id="A0A0M0HT05"/>
<keyword evidence="3" id="KW-1185">Reference proteome</keyword>
<dbReference type="STRING" id="171383.AKJ31_21630"/>
<keyword evidence="1" id="KW-0472">Membrane</keyword>
<accession>A0A0M0HT05</accession>
<proteinExistence type="predicted"/>
<gene>
    <name evidence="2" type="ORF">AKJ31_21630</name>
</gene>
<evidence type="ECO:0000256" key="1">
    <source>
        <dbReference type="SAM" id="Phobius"/>
    </source>
</evidence>